<comment type="similarity">
    <text evidence="1">Belongs to the FAD-binding monooxygenase family.</text>
</comment>
<dbReference type="Pfam" id="PF13450">
    <property type="entry name" value="NAD_binding_8"/>
    <property type="match status" value="1"/>
</dbReference>
<evidence type="ECO:0000256" key="1">
    <source>
        <dbReference type="ARBA" id="ARBA00010139"/>
    </source>
</evidence>
<dbReference type="AlphaFoldDB" id="A0AAJ0GDV7"/>
<dbReference type="Proteomes" id="UP001271007">
    <property type="component" value="Unassembled WGS sequence"/>
</dbReference>
<gene>
    <name evidence="2" type="ORF">LTR09_004749</name>
</gene>
<dbReference type="SUPFAM" id="SSF51905">
    <property type="entry name" value="FAD/NAD(P)-binding domain"/>
    <property type="match status" value="1"/>
</dbReference>
<sequence length="153" mass="17549">MGSNDDETRKAFEDVEIRTAPGLLPQWHSQPMPLRIIHIGAGATGLCCAYKMERQLANVELVCEKNPEVGGTWYEKILQCFQGFCNKYNLHKYIKLKHRVMGAQWREDKGQWRVEVEHDGKVFTDWCHILVNGSGLLNKWKCEPPAVPNEPLS</sequence>
<evidence type="ECO:0008006" key="4">
    <source>
        <dbReference type="Google" id="ProtNLM"/>
    </source>
</evidence>
<keyword evidence="3" id="KW-1185">Reference proteome</keyword>
<reference evidence="2" key="1">
    <citation type="submission" date="2023-04" db="EMBL/GenBank/DDBJ databases">
        <title>Black Yeasts Isolated from many extreme environments.</title>
        <authorList>
            <person name="Coleine C."/>
            <person name="Stajich J.E."/>
            <person name="Selbmann L."/>
        </authorList>
    </citation>
    <scope>NUCLEOTIDE SEQUENCE</scope>
    <source>
        <strain evidence="2">CCFEE 5312</strain>
    </source>
</reference>
<dbReference type="EMBL" id="JAWDJX010000012">
    <property type="protein sequence ID" value="KAK3054480.1"/>
    <property type="molecule type" value="Genomic_DNA"/>
</dbReference>
<dbReference type="InterPro" id="IPR051209">
    <property type="entry name" value="FAD-bind_Monooxygenase_sf"/>
</dbReference>
<dbReference type="Gene3D" id="3.50.50.60">
    <property type="entry name" value="FAD/NAD(P)-binding domain"/>
    <property type="match status" value="2"/>
</dbReference>
<proteinExistence type="inferred from homology"/>
<comment type="caution">
    <text evidence="2">The sequence shown here is derived from an EMBL/GenBank/DDBJ whole genome shotgun (WGS) entry which is preliminary data.</text>
</comment>
<protein>
    <recommendedName>
        <fullName evidence="4">Flavin-containing monooxygenase</fullName>
    </recommendedName>
</protein>
<evidence type="ECO:0000313" key="3">
    <source>
        <dbReference type="Proteomes" id="UP001271007"/>
    </source>
</evidence>
<name>A0AAJ0GDV7_9PEZI</name>
<accession>A0AAJ0GDV7</accession>
<dbReference type="PANTHER" id="PTHR42877">
    <property type="entry name" value="L-ORNITHINE N(5)-MONOOXYGENASE-RELATED"/>
    <property type="match status" value="1"/>
</dbReference>
<organism evidence="2 3">
    <name type="scientific">Extremus antarcticus</name>
    <dbReference type="NCBI Taxonomy" id="702011"/>
    <lineage>
        <taxon>Eukaryota</taxon>
        <taxon>Fungi</taxon>
        <taxon>Dikarya</taxon>
        <taxon>Ascomycota</taxon>
        <taxon>Pezizomycotina</taxon>
        <taxon>Dothideomycetes</taxon>
        <taxon>Dothideomycetidae</taxon>
        <taxon>Mycosphaerellales</taxon>
        <taxon>Extremaceae</taxon>
        <taxon>Extremus</taxon>
    </lineage>
</organism>
<dbReference type="InterPro" id="IPR036188">
    <property type="entry name" value="FAD/NAD-bd_sf"/>
</dbReference>
<evidence type="ECO:0000313" key="2">
    <source>
        <dbReference type="EMBL" id="KAK3054480.1"/>
    </source>
</evidence>
<dbReference type="PANTHER" id="PTHR42877:SF8">
    <property type="entry name" value="MONOOXYGENASE"/>
    <property type="match status" value="1"/>
</dbReference>